<name>A0A0C2IRD4_THEKT</name>
<organism evidence="1 2">
    <name type="scientific">Thelohanellus kitauei</name>
    <name type="common">Myxosporean</name>
    <dbReference type="NCBI Taxonomy" id="669202"/>
    <lineage>
        <taxon>Eukaryota</taxon>
        <taxon>Metazoa</taxon>
        <taxon>Cnidaria</taxon>
        <taxon>Myxozoa</taxon>
        <taxon>Myxosporea</taxon>
        <taxon>Bivalvulida</taxon>
        <taxon>Platysporina</taxon>
        <taxon>Myxobolidae</taxon>
        <taxon>Thelohanellus</taxon>
    </lineage>
</organism>
<sequence length="165" mass="18984">MDSPIEVLASENSAIEYLYSKNVMTENRKCRRCRKDMVIEKYRGLFHCPNRKCLKQKSIISKTFFDNSKIRVNKVLHISYLFLIGTPVVGIIEITGLSSATVTEWTRFIRQILADSVDFSDTVIGGNEIVVEVHETKLGKRKYRKVHRVEGYGLLLADRTEDKNV</sequence>
<evidence type="ECO:0000313" key="1">
    <source>
        <dbReference type="EMBL" id="KII67994.1"/>
    </source>
</evidence>
<dbReference type="OrthoDB" id="5984690at2759"/>
<dbReference type="Proteomes" id="UP000031668">
    <property type="component" value="Unassembled WGS sequence"/>
</dbReference>
<dbReference type="OMA" id="FFAGHRV"/>
<gene>
    <name evidence="1" type="ORF">RF11_01995</name>
</gene>
<comment type="caution">
    <text evidence="1">The sequence shown here is derived from an EMBL/GenBank/DDBJ whole genome shotgun (WGS) entry which is preliminary data.</text>
</comment>
<keyword evidence="2" id="KW-1185">Reference proteome</keyword>
<dbReference type="EMBL" id="JWZT01002990">
    <property type="protein sequence ID" value="KII67994.1"/>
    <property type="molecule type" value="Genomic_DNA"/>
</dbReference>
<accession>A0A0C2IRD4</accession>
<evidence type="ECO:0000313" key="2">
    <source>
        <dbReference type="Proteomes" id="UP000031668"/>
    </source>
</evidence>
<dbReference type="AlphaFoldDB" id="A0A0C2IRD4"/>
<reference evidence="1 2" key="1">
    <citation type="journal article" date="2014" name="Genome Biol. Evol.">
        <title>The genome of the myxosporean Thelohanellus kitauei shows adaptations to nutrient acquisition within its fish host.</title>
        <authorList>
            <person name="Yang Y."/>
            <person name="Xiong J."/>
            <person name="Zhou Z."/>
            <person name="Huo F."/>
            <person name="Miao W."/>
            <person name="Ran C."/>
            <person name="Liu Y."/>
            <person name="Zhang J."/>
            <person name="Feng J."/>
            <person name="Wang M."/>
            <person name="Wang M."/>
            <person name="Wang L."/>
            <person name="Yao B."/>
        </authorList>
    </citation>
    <scope>NUCLEOTIDE SEQUENCE [LARGE SCALE GENOMIC DNA]</scope>
    <source>
        <strain evidence="1">Wuqing</strain>
    </source>
</reference>
<proteinExistence type="predicted"/>
<protein>
    <submittedName>
        <fullName evidence="1">Uncharacterized protein</fullName>
    </submittedName>
</protein>